<dbReference type="Pfam" id="PF07336">
    <property type="entry name" value="ABATE"/>
    <property type="match status" value="1"/>
</dbReference>
<proteinExistence type="predicted"/>
<organism evidence="2 3">
    <name type="scientific">Allokutzneria albata</name>
    <name type="common">Kibdelosporangium albatum</name>
    <dbReference type="NCBI Taxonomy" id="211114"/>
    <lineage>
        <taxon>Bacteria</taxon>
        <taxon>Bacillati</taxon>
        <taxon>Actinomycetota</taxon>
        <taxon>Actinomycetes</taxon>
        <taxon>Pseudonocardiales</taxon>
        <taxon>Pseudonocardiaceae</taxon>
        <taxon>Allokutzneria</taxon>
    </lineage>
</organism>
<dbReference type="Proteomes" id="UP000183376">
    <property type="component" value="Chromosome I"/>
</dbReference>
<dbReference type="Pfam" id="PF11706">
    <property type="entry name" value="zf-CGNR"/>
    <property type="match status" value="1"/>
</dbReference>
<dbReference type="InterPro" id="IPR021005">
    <property type="entry name" value="Znf_CGNR"/>
</dbReference>
<sequence>MFPLLGEPLPIDLVNTRTSEEDLLTTPQALAAWLDHQAERLPPLARVELAPVLALREHVSDVVHAARLGIEPPRKSLSALTSAQRAAPVYRELSWSGSAVIATPRRPGDATAVLLAVLAEATADLLTGSEITKVRNCEGPDCRLLFLPAHPRRQWCSPKICGNRVRVARYYQRHKPG</sequence>
<accession>A0A1G9RUJ9</accession>
<evidence type="ECO:0000313" key="2">
    <source>
        <dbReference type="EMBL" id="SDM26853.1"/>
    </source>
</evidence>
<name>A0A1G9RUJ9_ALLAB</name>
<gene>
    <name evidence="2" type="ORF">SAMN04489726_0692</name>
</gene>
<evidence type="ECO:0000259" key="1">
    <source>
        <dbReference type="Pfam" id="PF11706"/>
    </source>
</evidence>
<dbReference type="Gene3D" id="1.10.3300.10">
    <property type="entry name" value="Jann2411-like domain"/>
    <property type="match status" value="1"/>
</dbReference>
<reference evidence="2 3" key="1">
    <citation type="submission" date="2016-10" db="EMBL/GenBank/DDBJ databases">
        <authorList>
            <person name="de Groot N.N."/>
        </authorList>
    </citation>
    <scope>NUCLEOTIDE SEQUENCE [LARGE SCALE GENOMIC DNA]</scope>
    <source>
        <strain evidence="2 3">DSM 44149</strain>
    </source>
</reference>
<dbReference type="eggNOG" id="COG5516">
    <property type="taxonomic scope" value="Bacteria"/>
</dbReference>
<dbReference type="InterPro" id="IPR010852">
    <property type="entry name" value="ABATE"/>
</dbReference>
<dbReference type="PANTHER" id="PTHR35525:SF3">
    <property type="entry name" value="BLL6575 PROTEIN"/>
    <property type="match status" value="1"/>
</dbReference>
<protein>
    <submittedName>
        <fullName evidence="2">Conserved protein containing a Zn-ribbon-like motif, possibly RNA-binding</fullName>
    </submittedName>
</protein>
<dbReference type="RefSeq" id="WP_043811953.1">
    <property type="nucleotide sequence ID" value="NZ_JOEF01000011.1"/>
</dbReference>
<dbReference type="STRING" id="211114.SAMN04489726_0692"/>
<evidence type="ECO:0000313" key="3">
    <source>
        <dbReference type="Proteomes" id="UP000183376"/>
    </source>
</evidence>
<dbReference type="EMBL" id="LT629701">
    <property type="protein sequence ID" value="SDM26853.1"/>
    <property type="molecule type" value="Genomic_DNA"/>
</dbReference>
<feature type="domain" description="Zinc finger CGNR" evidence="1">
    <location>
        <begin position="134"/>
        <end position="174"/>
    </location>
</feature>
<keyword evidence="3" id="KW-1185">Reference proteome</keyword>
<dbReference type="InterPro" id="IPR023286">
    <property type="entry name" value="ABATE_dom_sf"/>
</dbReference>
<dbReference type="PANTHER" id="PTHR35525">
    <property type="entry name" value="BLL6575 PROTEIN"/>
    <property type="match status" value="1"/>
</dbReference>
<dbReference type="OrthoDB" id="3211108at2"/>
<dbReference type="AlphaFoldDB" id="A0A1G9RUJ9"/>
<dbReference type="SUPFAM" id="SSF160904">
    <property type="entry name" value="Jann2411-like"/>
    <property type="match status" value="1"/>
</dbReference>